<proteinExistence type="predicted"/>
<gene>
    <name evidence="3" type="ORF">ENT82_05325</name>
    <name evidence="2" type="ORF">ENU43_06135</name>
</gene>
<dbReference type="SUPFAM" id="SSF46785">
    <property type="entry name" value="Winged helix' DNA-binding domain"/>
    <property type="match status" value="1"/>
</dbReference>
<feature type="domain" description="ArnR1-like winged helix-turn-helix" evidence="1">
    <location>
        <begin position="6"/>
        <end position="83"/>
    </location>
</feature>
<name>A0A7C4I666_CALS0</name>
<dbReference type="EMBL" id="DTAD01000056">
    <property type="protein sequence ID" value="HGN90531.1"/>
    <property type="molecule type" value="Genomic_DNA"/>
</dbReference>
<dbReference type="InterPro" id="IPR036388">
    <property type="entry name" value="WH-like_DNA-bd_sf"/>
</dbReference>
<comment type="caution">
    <text evidence="3">The sequence shown here is derived from an EMBL/GenBank/DDBJ whole genome shotgun (WGS) entry which is preliminary data.</text>
</comment>
<dbReference type="AlphaFoldDB" id="A0A7C4I666"/>
<dbReference type="EMBL" id="DTCM01000076">
    <property type="protein sequence ID" value="HGL41225.1"/>
    <property type="molecule type" value="Genomic_DNA"/>
</dbReference>
<protein>
    <recommendedName>
        <fullName evidence="1">ArnR1-like winged helix-turn-helix domain-containing protein</fullName>
    </recommendedName>
</protein>
<accession>A0A7C4I666</accession>
<reference evidence="3" key="1">
    <citation type="journal article" date="2020" name="mSystems">
        <title>Genome- and Community-Level Interaction Insights into Carbon Utilization and Element Cycling Functions of Hydrothermarchaeota in Hydrothermal Sediment.</title>
        <authorList>
            <person name="Zhou Z."/>
            <person name="Liu Y."/>
            <person name="Xu W."/>
            <person name="Pan J."/>
            <person name="Luo Z.H."/>
            <person name="Li M."/>
        </authorList>
    </citation>
    <scope>NUCLEOTIDE SEQUENCE [LARGE SCALE GENOMIC DNA]</scope>
    <source>
        <strain evidence="3">SpSt-613</strain>
        <strain evidence="2">SpSt-669</strain>
    </source>
</reference>
<dbReference type="InterPro" id="IPR038723">
    <property type="entry name" value="ArnR1-like_HTH"/>
</dbReference>
<sequence length="91" mass="10690">MVKDYRSKTKIIADILESINQQGHAKPTKILVDANLSYDRLVKYLDMLVEKKLVNRVENSETMYVLTEKGLEFLMEYKRFERFAAAFGLRL</sequence>
<dbReference type="Pfam" id="PF14947">
    <property type="entry name" value="HTH_45"/>
    <property type="match status" value="1"/>
</dbReference>
<dbReference type="InterPro" id="IPR036390">
    <property type="entry name" value="WH_DNA-bd_sf"/>
</dbReference>
<evidence type="ECO:0000259" key="1">
    <source>
        <dbReference type="Pfam" id="PF14947"/>
    </source>
</evidence>
<organism evidence="3">
    <name type="scientific">Caldiarchaeum subterraneum</name>
    <dbReference type="NCBI Taxonomy" id="311458"/>
    <lineage>
        <taxon>Archaea</taxon>
        <taxon>Nitrososphaerota</taxon>
        <taxon>Candidatus Caldarchaeales</taxon>
        <taxon>Candidatus Caldarchaeaceae</taxon>
        <taxon>Candidatus Caldarchaeum</taxon>
    </lineage>
</organism>
<evidence type="ECO:0000313" key="2">
    <source>
        <dbReference type="EMBL" id="HGL41225.1"/>
    </source>
</evidence>
<evidence type="ECO:0000313" key="3">
    <source>
        <dbReference type="EMBL" id="HGN90531.1"/>
    </source>
</evidence>
<dbReference type="Gene3D" id="1.10.10.10">
    <property type="entry name" value="Winged helix-like DNA-binding domain superfamily/Winged helix DNA-binding domain"/>
    <property type="match status" value="1"/>
</dbReference>